<feature type="domain" description="Sec23/Sec24 helical" evidence="10">
    <location>
        <begin position="666"/>
        <end position="766"/>
    </location>
</feature>
<feature type="region of interest" description="Disordered" evidence="7">
    <location>
        <begin position="82"/>
        <end position="113"/>
    </location>
</feature>
<dbReference type="InterPro" id="IPR029006">
    <property type="entry name" value="ADF-H/Gelsolin-like_dom_sf"/>
</dbReference>
<dbReference type="Gene3D" id="3.40.20.10">
    <property type="entry name" value="Severin"/>
    <property type="match status" value="1"/>
</dbReference>
<evidence type="ECO:0000313" key="13">
    <source>
        <dbReference type="Proteomes" id="UP000051952"/>
    </source>
</evidence>
<keyword evidence="13" id="KW-1185">Reference proteome</keyword>
<reference evidence="13" key="1">
    <citation type="submission" date="2015-09" db="EMBL/GenBank/DDBJ databases">
        <authorList>
            <consortium name="Pathogen Informatics"/>
        </authorList>
    </citation>
    <scope>NUCLEOTIDE SEQUENCE [LARGE SCALE GENOMIC DNA]</scope>
    <source>
        <strain evidence="13">Lake Konstanz</strain>
    </source>
</reference>
<comment type="subcellular location">
    <subcellularLocation>
        <location evidence="6">Cytoplasmic vesicle</location>
        <location evidence="6">COPII-coated vesicle membrane</location>
        <topology evidence="6">Peripheral membrane protein</topology>
        <orientation evidence="6">Cytoplasmic side</orientation>
    </subcellularLocation>
    <subcellularLocation>
        <location evidence="6">Endoplasmic reticulum membrane</location>
        <topology evidence="6">Peripheral membrane protein</topology>
        <orientation evidence="6">Cytoplasmic side</orientation>
    </subcellularLocation>
    <subcellularLocation>
        <location evidence="1">Golgi apparatus membrane</location>
        <topology evidence="1">Peripheral membrane protein</topology>
        <orientation evidence="1">Cytoplasmic side</orientation>
    </subcellularLocation>
</comment>
<dbReference type="SUPFAM" id="SSF81995">
    <property type="entry name" value="beta-sandwich domain of Sec23/24"/>
    <property type="match status" value="1"/>
</dbReference>
<dbReference type="Gene3D" id="3.40.50.410">
    <property type="entry name" value="von Willebrand factor, type A domain"/>
    <property type="match status" value="1"/>
</dbReference>
<keyword evidence="6" id="KW-0813">Transport</keyword>
<gene>
    <name evidence="12" type="ORF">BSAL_42930</name>
</gene>
<dbReference type="InterPro" id="IPR007123">
    <property type="entry name" value="Gelsolin-like_dom"/>
</dbReference>
<evidence type="ECO:0000313" key="12">
    <source>
        <dbReference type="EMBL" id="CUG93448.1"/>
    </source>
</evidence>
<dbReference type="SUPFAM" id="SSF82754">
    <property type="entry name" value="C-terminal, gelsolin-like domain of Sec23/24"/>
    <property type="match status" value="1"/>
</dbReference>
<proteinExistence type="inferred from homology"/>
<dbReference type="PANTHER" id="PTHR11141:SF0">
    <property type="entry name" value="PROTEIN TRANSPORT PROTEIN SEC23"/>
    <property type="match status" value="1"/>
</dbReference>
<organism evidence="12 13">
    <name type="scientific">Bodo saltans</name>
    <name type="common">Flagellated protozoan</name>
    <dbReference type="NCBI Taxonomy" id="75058"/>
    <lineage>
        <taxon>Eukaryota</taxon>
        <taxon>Discoba</taxon>
        <taxon>Euglenozoa</taxon>
        <taxon>Kinetoplastea</taxon>
        <taxon>Metakinetoplastina</taxon>
        <taxon>Eubodonida</taxon>
        <taxon>Bodonidae</taxon>
        <taxon>Bodo</taxon>
    </lineage>
</organism>
<dbReference type="Gene3D" id="2.60.40.1670">
    <property type="entry name" value="beta-sandwich domain of Sec23/24"/>
    <property type="match status" value="2"/>
</dbReference>
<sequence length="915" mass="101579">MQPYQGAGWTGQYPQAGASQQPGAQQQYAQQSYPQGQPLQGYAPQEQQQQQQFQPAQYQQQQQQYPQAQQQYAQQQQQLAYPQQQQQQVNSVPQGQLPPMPLPPTQATPVTPTFQNTPDPALLNREQSDSNGLRWTWSTYPNTERPKGARGGGAAGHIHTPPMIIPLSCMYTPLQPLTTGTPEVQGQPELCKNCGSIWSRHSRVDVAANYWACLSCFSRNPLPKGFDPQHPALLHDTVEYVLGTDSEARPTFLFVIDTCIPQEEMDALKRNLLRCVEWLPPLSLVGFVTFGHGVTLWELGCEELNKCYCLRGTRQYSVTELTAMLNVSETSPVLGRFLCPLDECEFALNSIIDELSVDPFPVSVGFRPQRATGTAIDLAVRLMEFLGSGSTCGKVALFCGGPCTRGPGKVVGVDKAEMLRFHRDFMDGNTPHYQAAFDFYNDIAGRLQAVRGALDVFAESFDQVGITELRRCVNNTGGTFVCGDTFDHQMFTESFQRSFQRCNIKPTGEVVEGDLETHAMFGLQVQLLTSADTLISGVIGPCSAVPLAKAGPTATPAINAANSRVSPLVIGLGGTTTWSTSCADESLTLTFVFDTETSDSADTQQQQQPGSPSGPATVVSTSQRFFQFQASYVTATGQRRIRVSTVVQPVAPLKDPTYFVFHRTFDQACAAAVTSRMAVWLMEQQDNRWESTKRWLDKLLVQFVRRFGTYTIGQPDSLRLAPCLSLFPSFVFNLRRSEFFMVQNISPDETTFKRHWMMREPCDSCVLMIQPTLFSYTLAAPVASPVPLDSTSLVPDHVLLMDAFFNVHVLWGATVYEWLKMKYHENPDFAHFKAQVDAPDVDAAEILKRRFPYPRFSKTDVNGSESRHVKTRLNPTTTHNNTMQSGGEVIYTDDASVTRFMQTLKAAAVAPEAPK</sequence>
<feature type="compositionally biased region" description="Low complexity" evidence="7">
    <location>
        <begin position="11"/>
        <end position="65"/>
    </location>
</feature>
<evidence type="ECO:0000256" key="2">
    <source>
        <dbReference type="ARBA" id="ARBA00009210"/>
    </source>
</evidence>
<dbReference type="InterPro" id="IPR036174">
    <property type="entry name" value="Znf_Sec23_Sec24_sf"/>
</dbReference>
<evidence type="ECO:0000259" key="11">
    <source>
        <dbReference type="Pfam" id="PF08033"/>
    </source>
</evidence>
<dbReference type="EMBL" id="CYKH01002155">
    <property type="protein sequence ID" value="CUG93448.1"/>
    <property type="molecule type" value="Genomic_DNA"/>
</dbReference>
<keyword evidence="6" id="KW-0968">Cytoplasmic vesicle</keyword>
<keyword evidence="4" id="KW-0333">Golgi apparatus</keyword>
<keyword evidence="6" id="KW-0931">ER-Golgi transport</keyword>
<evidence type="ECO:0000259" key="10">
    <source>
        <dbReference type="Pfam" id="PF04815"/>
    </source>
</evidence>
<dbReference type="GO" id="GO:0008270">
    <property type="term" value="F:zinc ion binding"/>
    <property type="evidence" value="ECO:0007669"/>
    <property type="project" value="InterPro"/>
</dbReference>
<accession>A0A0S4JWD1</accession>
<comment type="similarity">
    <text evidence="2 6">Belongs to the SEC23/SEC24 family. SEC23 subfamily.</text>
</comment>
<dbReference type="InterPro" id="IPR036175">
    <property type="entry name" value="Sec23/24_helical_dom_sf"/>
</dbReference>
<dbReference type="InterPro" id="IPR006900">
    <property type="entry name" value="Sec23/24_helical_dom"/>
</dbReference>
<evidence type="ECO:0000256" key="4">
    <source>
        <dbReference type="ARBA" id="ARBA00023034"/>
    </source>
</evidence>
<dbReference type="GO" id="GO:0005096">
    <property type="term" value="F:GTPase activator activity"/>
    <property type="evidence" value="ECO:0007669"/>
    <property type="project" value="TreeGrafter"/>
</dbReference>
<evidence type="ECO:0000256" key="6">
    <source>
        <dbReference type="RuleBase" id="RU365030"/>
    </source>
</evidence>
<dbReference type="InterPro" id="IPR036465">
    <property type="entry name" value="vWFA_dom_sf"/>
</dbReference>
<feature type="domain" description="Sec23/Sec24 trunk" evidence="9">
    <location>
        <begin position="249"/>
        <end position="499"/>
    </location>
</feature>
<dbReference type="Pfam" id="PF04815">
    <property type="entry name" value="Sec23_helical"/>
    <property type="match status" value="1"/>
</dbReference>
<dbReference type="InterPro" id="IPR006896">
    <property type="entry name" value="Sec23/24_trunk_dom"/>
</dbReference>
<dbReference type="FunFam" id="3.40.20.10:FF:000041">
    <property type="entry name" value="Protein transport protein SEC23"/>
    <property type="match status" value="1"/>
</dbReference>
<comment type="function">
    <text evidence="5 6">Component of the coat protein complex II (COPII) which promotes the formation of transport vesicles from the endoplasmic reticulum (ER). The coat has two main functions, the physical deformation of the endoplasmic reticulum membrane into vesicles and the selection of cargo molecules.</text>
</comment>
<dbReference type="GO" id="GO:0090110">
    <property type="term" value="P:COPII-coated vesicle cargo loading"/>
    <property type="evidence" value="ECO:0007669"/>
    <property type="project" value="TreeGrafter"/>
</dbReference>
<dbReference type="InterPro" id="IPR037364">
    <property type="entry name" value="Sec23"/>
</dbReference>
<dbReference type="SUPFAM" id="SSF81811">
    <property type="entry name" value="Helical domain of Sec23/24"/>
    <property type="match status" value="1"/>
</dbReference>
<dbReference type="FunFam" id="3.40.50.410:FF:000043">
    <property type="entry name" value="Protein transport protein SEC23"/>
    <property type="match status" value="1"/>
</dbReference>
<feature type="compositionally biased region" description="Polar residues" evidence="7">
    <location>
        <begin position="873"/>
        <end position="885"/>
    </location>
</feature>
<feature type="domain" description="Sec23/Sec24 beta-sandwich" evidence="11">
    <location>
        <begin position="522"/>
        <end position="650"/>
    </location>
</feature>
<evidence type="ECO:0000256" key="1">
    <source>
        <dbReference type="ARBA" id="ARBA00004255"/>
    </source>
</evidence>
<dbReference type="InterPro" id="IPR012990">
    <property type="entry name" value="Beta-sandwich_Sec23_24"/>
</dbReference>
<feature type="compositionally biased region" description="Pro residues" evidence="7">
    <location>
        <begin position="96"/>
        <end position="106"/>
    </location>
</feature>
<dbReference type="PANTHER" id="PTHR11141">
    <property type="entry name" value="PROTEIN TRANSPORT PROTEIN SEC23"/>
    <property type="match status" value="1"/>
</dbReference>
<feature type="domain" description="Gelsolin-like" evidence="8">
    <location>
        <begin position="781"/>
        <end position="863"/>
    </location>
</feature>
<dbReference type="OrthoDB" id="10256289at2759"/>
<evidence type="ECO:0000259" key="8">
    <source>
        <dbReference type="Pfam" id="PF00626"/>
    </source>
</evidence>
<dbReference type="Pfam" id="PF08033">
    <property type="entry name" value="Sec23_BS"/>
    <property type="match status" value="1"/>
</dbReference>
<dbReference type="GO" id="GO:0005789">
    <property type="term" value="C:endoplasmic reticulum membrane"/>
    <property type="evidence" value="ECO:0007669"/>
    <property type="project" value="UniProtKB-SubCell"/>
</dbReference>
<feature type="region of interest" description="Disordered" evidence="7">
    <location>
        <begin position="859"/>
        <end position="887"/>
    </location>
</feature>
<dbReference type="VEuPathDB" id="TriTrypDB:BSAL_42930"/>
<dbReference type="Pfam" id="PF00626">
    <property type="entry name" value="Gelsolin"/>
    <property type="match status" value="1"/>
</dbReference>
<feature type="region of interest" description="Disordered" evidence="7">
    <location>
        <begin position="1"/>
        <end position="65"/>
    </location>
</feature>
<name>A0A0S4JWD1_BODSA</name>
<dbReference type="SUPFAM" id="SSF82919">
    <property type="entry name" value="Zn-finger domain of Sec23/24"/>
    <property type="match status" value="1"/>
</dbReference>
<dbReference type="AlphaFoldDB" id="A0A0S4JWD1"/>
<dbReference type="InterPro" id="IPR036180">
    <property type="entry name" value="Gelsolin-like_dom_sf"/>
</dbReference>
<feature type="compositionally biased region" description="Low complexity" evidence="7">
    <location>
        <begin position="82"/>
        <end position="95"/>
    </location>
</feature>
<keyword evidence="6" id="KW-0653">Protein transport</keyword>
<evidence type="ECO:0000256" key="3">
    <source>
        <dbReference type="ARBA" id="ARBA00021212"/>
    </source>
</evidence>
<protein>
    <recommendedName>
        <fullName evidence="3 6">Protein transport protein SEC23</fullName>
    </recommendedName>
</protein>
<dbReference type="Gene3D" id="1.20.120.730">
    <property type="entry name" value="Sec23/Sec24 helical domain"/>
    <property type="match status" value="1"/>
</dbReference>
<dbReference type="GO" id="GO:0000139">
    <property type="term" value="C:Golgi membrane"/>
    <property type="evidence" value="ECO:0007669"/>
    <property type="project" value="UniProtKB-SubCell"/>
</dbReference>
<evidence type="ECO:0000256" key="7">
    <source>
        <dbReference type="SAM" id="MobiDB-lite"/>
    </source>
</evidence>
<keyword evidence="6" id="KW-0862">Zinc</keyword>
<keyword evidence="6" id="KW-0479">Metal-binding</keyword>
<dbReference type="GO" id="GO:0070971">
    <property type="term" value="C:endoplasmic reticulum exit site"/>
    <property type="evidence" value="ECO:0007669"/>
    <property type="project" value="TreeGrafter"/>
</dbReference>
<feature type="compositionally biased region" description="Low complexity" evidence="7">
    <location>
        <begin position="598"/>
        <end position="617"/>
    </location>
</feature>
<dbReference type="OMA" id="LFHGERE"/>
<evidence type="ECO:0000256" key="5">
    <source>
        <dbReference type="ARBA" id="ARBA00025471"/>
    </source>
</evidence>
<dbReference type="SUPFAM" id="SSF53300">
    <property type="entry name" value="vWA-like"/>
    <property type="match status" value="1"/>
</dbReference>
<feature type="region of interest" description="Disordered" evidence="7">
    <location>
        <begin position="598"/>
        <end position="618"/>
    </location>
</feature>
<dbReference type="GO" id="GO:0030127">
    <property type="term" value="C:COPII vesicle coat"/>
    <property type="evidence" value="ECO:0007669"/>
    <property type="project" value="InterPro"/>
</dbReference>
<keyword evidence="6" id="KW-0963">Cytoplasm</keyword>
<dbReference type="GO" id="GO:0006886">
    <property type="term" value="P:intracellular protein transport"/>
    <property type="evidence" value="ECO:0007669"/>
    <property type="project" value="InterPro"/>
</dbReference>
<dbReference type="Proteomes" id="UP000051952">
    <property type="component" value="Unassembled WGS sequence"/>
</dbReference>
<keyword evidence="6" id="KW-0256">Endoplasmic reticulum</keyword>
<dbReference type="Pfam" id="PF04811">
    <property type="entry name" value="Sec23_trunk"/>
    <property type="match status" value="1"/>
</dbReference>
<evidence type="ECO:0000259" key="9">
    <source>
        <dbReference type="Pfam" id="PF04811"/>
    </source>
</evidence>
<keyword evidence="6" id="KW-0472">Membrane</keyword>